<evidence type="ECO:0000313" key="15">
    <source>
        <dbReference type="Proteomes" id="UP001174136"/>
    </source>
</evidence>
<evidence type="ECO:0000256" key="10">
    <source>
        <dbReference type="ARBA" id="ARBA00023224"/>
    </source>
</evidence>
<dbReference type="PROSITE" id="PS50259">
    <property type="entry name" value="G_PROTEIN_RECEP_F3_4"/>
    <property type="match status" value="1"/>
</dbReference>
<dbReference type="PANTHER" id="PTHR24061">
    <property type="entry name" value="CALCIUM-SENSING RECEPTOR-RELATED"/>
    <property type="match status" value="1"/>
</dbReference>
<dbReference type="InterPro" id="IPR001828">
    <property type="entry name" value="ANF_lig-bd_rcpt"/>
</dbReference>
<dbReference type="AlphaFoldDB" id="A0AA47MIX5"/>
<dbReference type="PRINTS" id="PR00592">
    <property type="entry name" value="CASENSINGR"/>
</dbReference>
<dbReference type="GO" id="GO:0004930">
    <property type="term" value="F:G protein-coupled receptor activity"/>
    <property type="evidence" value="ECO:0007669"/>
    <property type="project" value="UniProtKB-KW"/>
</dbReference>
<evidence type="ECO:0000313" key="14">
    <source>
        <dbReference type="EMBL" id="KAK0141147.1"/>
    </source>
</evidence>
<keyword evidence="15" id="KW-1185">Reference proteome</keyword>
<evidence type="ECO:0000256" key="7">
    <source>
        <dbReference type="ARBA" id="ARBA00023136"/>
    </source>
</evidence>
<keyword evidence="3 12" id="KW-0812">Transmembrane</keyword>
<organism evidence="14 15">
    <name type="scientific">Merluccius polli</name>
    <name type="common">Benguela hake</name>
    <name type="synonym">Merluccius cadenati</name>
    <dbReference type="NCBI Taxonomy" id="89951"/>
    <lineage>
        <taxon>Eukaryota</taxon>
        <taxon>Metazoa</taxon>
        <taxon>Chordata</taxon>
        <taxon>Craniata</taxon>
        <taxon>Vertebrata</taxon>
        <taxon>Euteleostomi</taxon>
        <taxon>Actinopterygii</taxon>
        <taxon>Neopterygii</taxon>
        <taxon>Teleostei</taxon>
        <taxon>Neoteleostei</taxon>
        <taxon>Acanthomorphata</taxon>
        <taxon>Zeiogadaria</taxon>
        <taxon>Gadariae</taxon>
        <taxon>Gadiformes</taxon>
        <taxon>Gadoidei</taxon>
        <taxon>Merlucciidae</taxon>
        <taxon>Merluccius</taxon>
    </lineage>
</organism>
<feature type="transmembrane region" description="Helical" evidence="12">
    <location>
        <begin position="656"/>
        <end position="677"/>
    </location>
</feature>
<comment type="caution">
    <text evidence="14">The sequence shown here is derived from an EMBL/GenBank/DDBJ whole genome shotgun (WGS) entry which is preliminary data.</text>
</comment>
<dbReference type="InterPro" id="IPR000068">
    <property type="entry name" value="GPCR_3_Ca_sens_rcpt-rel"/>
</dbReference>
<keyword evidence="7 12" id="KW-0472">Membrane</keyword>
<dbReference type="InterPro" id="IPR000337">
    <property type="entry name" value="GPCR_3"/>
</dbReference>
<evidence type="ECO:0000256" key="9">
    <source>
        <dbReference type="ARBA" id="ARBA00023180"/>
    </source>
</evidence>
<dbReference type="GO" id="GO:0005886">
    <property type="term" value="C:plasma membrane"/>
    <property type="evidence" value="ECO:0007669"/>
    <property type="project" value="UniProtKB-SubCell"/>
</dbReference>
<dbReference type="Proteomes" id="UP001174136">
    <property type="component" value="Unassembled WGS sequence"/>
</dbReference>
<accession>A0AA47MIX5</accession>
<evidence type="ECO:0000256" key="8">
    <source>
        <dbReference type="ARBA" id="ARBA00023170"/>
    </source>
</evidence>
<feature type="transmembrane region" description="Helical" evidence="12">
    <location>
        <begin position="733"/>
        <end position="753"/>
    </location>
</feature>
<dbReference type="Pfam" id="PF07562">
    <property type="entry name" value="NCD3G"/>
    <property type="match status" value="1"/>
</dbReference>
<comment type="subcellular location">
    <subcellularLocation>
        <location evidence="1">Cell membrane</location>
        <topology evidence="1">Multi-pass membrane protein</topology>
    </subcellularLocation>
</comment>
<gene>
    <name evidence="14" type="primary">CASR_1</name>
    <name evidence="14" type="ORF">N1851_021830</name>
</gene>
<dbReference type="FunFam" id="3.40.50.2300:FF:000016">
    <property type="entry name" value="Taste 1 receptor member 2"/>
    <property type="match status" value="1"/>
</dbReference>
<evidence type="ECO:0000256" key="2">
    <source>
        <dbReference type="ARBA" id="ARBA00022475"/>
    </source>
</evidence>
<comment type="similarity">
    <text evidence="11">Belongs to the G-protein coupled receptor 3 family. TAS1R subfamily.</text>
</comment>
<dbReference type="InterPro" id="IPR028082">
    <property type="entry name" value="Peripla_BP_I"/>
</dbReference>
<dbReference type="GO" id="GO:0050909">
    <property type="term" value="P:sensory perception of taste"/>
    <property type="evidence" value="ECO:0007669"/>
    <property type="project" value="UniProtKB-ARBA"/>
</dbReference>
<feature type="transmembrane region" description="Helical" evidence="12">
    <location>
        <begin position="618"/>
        <end position="644"/>
    </location>
</feature>
<proteinExistence type="inferred from homology"/>
<keyword evidence="6" id="KW-0297">G-protein coupled receptor</keyword>
<dbReference type="InterPro" id="IPR038550">
    <property type="entry name" value="GPCR_3_9-Cys_sf"/>
</dbReference>
<dbReference type="Gene3D" id="3.40.50.2300">
    <property type="match status" value="4"/>
</dbReference>
<dbReference type="PRINTS" id="PR00248">
    <property type="entry name" value="GPCRMGR"/>
</dbReference>
<evidence type="ECO:0000256" key="11">
    <source>
        <dbReference type="ARBA" id="ARBA00038492"/>
    </source>
</evidence>
<evidence type="ECO:0000256" key="3">
    <source>
        <dbReference type="ARBA" id="ARBA00022692"/>
    </source>
</evidence>
<reference evidence="14" key="1">
    <citation type="journal article" date="2023" name="Front. Mar. Sci.">
        <title>A new Merluccius polli reference genome to investigate the effects of global change in West African waters.</title>
        <authorList>
            <person name="Mateo J.L."/>
            <person name="Blanco-Fernandez C."/>
            <person name="Garcia-Vazquez E."/>
            <person name="Machado-Schiaffino G."/>
        </authorList>
    </citation>
    <scope>NUCLEOTIDE SEQUENCE</scope>
    <source>
        <strain evidence="14">C29</strain>
        <tissue evidence="14">Fin</tissue>
    </source>
</reference>
<dbReference type="EMBL" id="JAOPHQ010003982">
    <property type="protein sequence ID" value="KAK0141147.1"/>
    <property type="molecule type" value="Genomic_DNA"/>
</dbReference>
<dbReference type="PANTHER" id="PTHR24061:SF528">
    <property type="entry name" value="C-FAMILY ODORANT RECEPTOR OLFCD2-RELATED"/>
    <property type="match status" value="1"/>
</dbReference>
<feature type="domain" description="G-protein coupled receptors family 3 profile" evidence="13">
    <location>
        <begin position="619"/>
        <end position="744"/>
    </location>
</feature>
<keyword evidence="4" id="KW-0732">Signal</keyword>
<dbReference type="InterPro" id="IPR017978">
    <property type="entry name" value="GPCR_3_C"/>
</dbReference>
<dbReference type="FunFam" id="2.10.50.30:FF:000004">
    <property type="entry name" value="Taste receptor type 1 member 3-like protein"/>
    <property type="match status" value="1"/>
</dbReference>
<dbReference type="Gene3D" id="2.10.50.30">
    <property type="entry name" value="GPCR, family 3, nine cysteines domain"/>
    <property type="match status" value="1"/>
</dbReference>
<evidence type="ECO:0000256" key="4">
    <source>
        <dbReference type="ARBA" id="ARBA00022729"/>
    </source>
</evidence>
<evidence type="ECO:0000256" key="12">
    <source>
        <dbReference type="SAM" id="Phobius"/>
    </source>
</evidence>
<name>A0AA47MIX5_MERPO</name>
<feature type="transmembrane region" description="Helical" evidence="12">
    <location>
        <begin position="689"/>
        <end position="713"/>
    </location>
</feature>
<keyword evidence="8 14" id="KW-0675">Receptor</keyword>
<evidence type="ECO:0000256" key="6">
    <source>
        <dbReference type="ARBA" id="ARBA00023040"/>
    </source>
</evidence>
<keyword evidence="9" id="KW-0325">Glycoprotein</keyword>
<evidence type="ECO:0000259" key="13">
    <source>
        <dbReference type="PROSITE" id="PS50259"/>
    </source>
</evidence>
<dbReference type="Pfam" id="PF00003">
    <property type="entry name" value="7tm_3"/>
    <property type="match status" value="1"/>
</dbReference>
<keyword evidence="10" id="KW-0807">Transducer</keyword>
<evidence type="ECO:0000256" key="1">
    <source>
        <dbReference type="ARBA" id="ARBA00004651"/>
    </source>
</evidence>
<sequence>MDEGRPCKLMAGSISGSVYQRGDIVIGGLFPVHVKAPEPETEFQDIRVNAMCSLFNQRAYRWLRTMIFAVEEINSNPHLLPNLTLGYLAADTCLAESTTLSTSMAMVTGLQVSRAGDGCKSAPAVPVIIGDVRSSSSMVIADTLGVFDIPMVSYLASCVCLSNSLKYPRFFRTMPSDALQAQAMAQLLQLLGWTWVGLVSADDDYGRFAIQILTEELRGTGVCVAYHQVVPRGYAKEKMKEMVETIKKSSAKVVVTFIIDQDAKALLEEVVHQNITDKQWLANDAWVTYATLSVTQNIPSLAGTLGLALRKADIPNLGSFLTQIHPTTFPLDPDPFKQELWEALFGCSLSFPFGQHTSEKPCSGSEEIAVGESTYADVSQLRATYKVYQAVYAIANAMQDILACSPGRGPLINGQCPDIRKLHPSEVDTFCILDETCTFIVFNLTFTLPLKGQYHILVNFTTPLGEQLYFDENGDPPASYDILNWHVTPQGKVEFVNVGHFVSSQGSGGQFHIDMDRVLWGGGQGHTVPVSICSTPCPAGTRKAVQKGRPECCFDCVQCPGGEISNETGTAEKQCTQCCFDHVTFLMTLSKCPERFWSNSDHTVCLPQQVDFLSHNDIMGIILSVISVAGATLTAATFTTFFYYRHTPLVRANNSEVSFMLLLSLKLCFLCALAFIGRPVAWSCALRHTLFGISFVLCISCLLSRTVVVLVAFRSTLPGENLMRYFGPAQQRLGISICTLVQLMAGPISGSVYQRGDIVIGGLFPVHVKAPEPETEFQDIRRAYRWLRTMIFAVEEINSNPHLLPNLTLGYLAADTCLAESTTLSTSMAMVTGLQVSRAGDGCKSAPAVPVIIGDARSSSSMILADTLGVFDIPMVSYMASCVCLSNSLKYPRFFRTMLSDALEAQAMAQLLQLLGWTWVGLVSADDDFGRFAMQILMEQLRGTGVCVAYHQVVPKVKKGLEMGVLTSPEAVAKSTFCGKCMVIFCSSLIDIFSLSF</sequence>
<dbReference type="Pfam" id="PF01094">
    <property type="entry name" value="ANF_receptor"/>
    <property type="match status" value="2"/>
</dbReference>
<protein>
    <submittedName>
        <fullName evidence="14">Extracellular calcium-sensing receptor</fullName>
    </submittedName>
</protein>
<dbReference type="SUPFAM" id="SSF53822">
    <property type="entry name" value="Periplasmic binding protein-like I"/>
    <property type="match status" value="2"/>
</dbReference>
<evidence type="ECO:0000256" key="5">
    <source>
        <dbReference type="ARBA" id="ARBA00022989"/>
    </source>
</evidence>
<keyword evidence="2" id="KW-1003">Cell membrane</keyword>
<keyword evidence="5 12" id="KW-1133">Transmembrane helix</keyword>
<dbReference type="InterPro" id="IPR011500">
    <property type="entry name" value="GPCR_3_9-Cys_dom"/>
</dbReference>